<dbReference type="InterPro" id="IPR046535">
    <property type="entry name" value="DUF6600"/>
</dbReference>
<dbReference type="PANTHER" id="PTHR38731">
    <property type="entry name" value="LIPL45-RELATED LIPOPROTEIN-RELATED"/>
    <property type="match status" value="1"/>
</dbReference>
<dbReference type="PANTHER" id="PTHR38731:SF3">
    <property type="entry name" value="BLL6125 PROTEIN"/>
    <property type="match status" value="1"/>
</dbReference>
<evidence type="ECO:0000313" key="3">
    <source>
        <dbReference type="EMBL" id="MEN3068362.1"/>
    </source>
</evidence>
<protein>
    <submittedName>
        <fullName evidence="3">DUF6600 domain-containing protein</fullName>
    </submittedName>
</protein>
<feature type="signal peptide" evidence="2">
    <location>
        <begin position="1"/>
        <end position="26"/>
    </location>
</feature>
<keyword evidence="2" id="KW-0732">Signal</keyword>
<dbReference type="Pfam" id="PF20245">
    <property type="entry name" value="DUF6600"/>
    <property type="match status" value="1"/>
</dbReference>
<evidence type="ECO:0000256" key="1">
    <source>
        <dbReference type="SAM" id="MobiDB-lite"/>
    </source>
</evidence>
<feature type="compositionally biased region" description="Basic and acidic residues" evidence="1">
    <location>
        <begin position="491"/>
        <end position="516"/>
    </location>
</feature>
<feature type="compositionally biased region" description="Pro residues" evidence="1">
    <location>
        <begin position="523"/>
        <end position="536"/>
    </location>
</feature>
<feature type="compositionally biased region" description="Basic and acidic residues" evidence="1">
    <location>
        <begin position="548"/>
        <end position="587"/>
    </location>
</feature>
<comment type="caution">
    <text evidence="3">The sequence shown here is derived from an EMBL/GenBank/DDBJ whole genome shotgun (WGS) entry which is preliminary data.</text>
</comment>
<accession>A0ABU9YY00</accession>
<feature type="compositionally biased region" description="Basic and acidic residues" evidence="1">
    <location>
        <begin position="471"/>
        <end position="483"/>
    </location>
</feature>
<feature type="compositionally biased region" description="Basic and acidic residues" evidence="1">
    <location>
        <begin position="430"/>
        <end position="439"/>
    </location>
</feature>
<feature type="compositionally biased region" description="Pro residues" evidence="1">
    <location>
        <begin position="597"/>
        <end position="617"/>
    </location>
</feature>
<organism evidence="3 4">
    <name type="scientific">Uliginosibacterium sediminicola</name>
    <dbReference type="NCBI Taxonomy" id="2024550"/>
    <lineage>
        <taxon>Bacteria</taxon>
        <taxon>Pseudomonadati</taxon>
        <taxon>Pseudomonadota</taxon>
        <taxon>Betaproteobacteria</taxon>
        <taxon>Rhodocyclales</taxon>
        <taxon>Zoogloeaceae</taxon>
        <taxon>Uliginosibacterium</taxon>
    </lineage>
</organism>
<feature type="compositionally biased region" description="Basic and acidic residues" evidence="1">
    <location>
        <begin position="627"/>
        <end position="638"/>
    </location>
</feature>
<keyword evidence="4" id="KW-1185">Reference proteome</keyword>
<dbReference type="Proteomes" id="UP001410394">
    <property type="component" value="Unassembled WGS sequence"/>
</dbReference>
<sequence>MNNKALPIRLLALVLGLLSLLCLVNAAPAAEREDDSPPPARVARLGYIAGNVSFAPGDQDKWSAALLNRPLTAGDRLWVAPGGRAELHVGSTALRLAGGTALQILYLGDEDLKLKLSSGSLALRVRDYPDNEYIEVDTPNFGFTVKASGDYRFDVDNERNSTSLSLRRGRGAAYTEDTSRPSVQLAAGQRVRFEGQDLLMRESGGLGPRDDFDNWVAQRDARDDASPSARYVSRDMPGYQELDEYGDWSQFDGYGAVWLPRAVPVGWAPYHAGHWAWIEPWGWTWIDDAAWGFAPFHYGRWARFGERWGWVPGPVVRRPVYAPALVAFVGARNGSWSVSLSSGQPGIAWFALGPNEAYRPAYTRDTRYVERINPFIRLDRNPGSYINQRIPHAIAVMPERDFLRGVPARPGVQPALRERDFNQLPVQERLPLRPSRDSLRGNAPQARELPPAQLFRLPVMNERSPAADQRQPAREQVQPRRAEPGFVAPRSNERAPRDEESPRTPERRAEPQRERAPAAAPISAPPPRVAPAPSAAPAPGFTPAIPQSERRVEIRQPEERRSVPRMESIREDRSNERLIERAPEQGVRRMQTQPDTPRTPAPAPGATPAPVAAPPAAPGAEQRGNARKPDERAPRPFN</sequence>
<dbReference type="EMBL" id="JBDIVE010000003">
    <property type="protein sequence ID" value="MEN3068362.1"/>
    <property type="molecule type" value="Genomic_DNA"/>
</dbReference>
<evidence type="ECO:0000313" key="4">
    <source>
        <dbReference type="Proteomes" id="UP001410394"/>
    </source>
</evidence>
<name>A0ABU9YY00_9RHOO</name>
<reference evidence="3 4" key="1">
    <citation type="journal article" date="2018" name="Int. J. Syst. Evol. Microbiol.">
        <title>Uliginosibacterium sediminicola sp. nov., isolated from freshwater sediment.</title>
        <authorList>
            <person name="Hwang W.M."/>
            <person name="Kim S.M."/>
            <person name="Kang K."/>
            <person name="Ahn T.Y."/>
        </authorList>
    </citation>
    <scope>NUCLEOTIDE SEQUENCE [LARGE SCALE GENOMIC DNA]</scope>
    <source>
        <strain evidence="3 4">M1-21</strain>
    </source>
</reference>
<gene>
    <name evidence="3" type="ORF">ABDB84_07715</name>
</gene>
<proteinExistence type="predicted"/>
<feature type="region of interest" description="Disordered" evidence="1">
    <location>
        <begin position="414"/>
        <end position="638"/>
    </location>
</feature>
<feature type="chain" id="PRO_5045570574" evidence="2">
    <location>
        <begin position="27"/>
        <end position="638"/>
    </location>
</feature>
<dbReference type="RefSeq" id="WP_345919131.1">
    <property type="nucleotide sequence ID" value="NZ_JBDIVE010000003.1"/>
</dbReference>
<evidence type="ECO:0000256" key="2">
    <source>
        <dbReference type="SAM" id="SignalP"/>
    </source>
</evidence>